<evidence type="ECO:0000256" key="4">
    <source>
        <dbReference type="ARBA" id="ARBA00022692"/>
    </source>
</evidence>
<evidence type="ECO:0000256" key="6">
    <source>
        <dbReference type="ARBA" id="ARBA00023136"/>
    </source>
</evidence>
<organism evidence="9 10">
    <name type="scientific">Nonomuraea coxensis DSM 45129</name>
    <dbReference type="NCBI Taxonomy" id="1122611"/>
    <lineage>
        <taxon>Bacteria</taxon>
        <taxon>Bacillati</taxon>
        <taxon>Actinomycetota</taxon>
        <taxon>Actinomycetes</taxon>
        <taxon>Streptosporangiales</taxon>
        <taxon>Streptosporangiaceae</taxon>
        <taxon>Nonomuraea</taxon>
    </lineage>
</organism>
<comment type="subcellular location">
    <subcellularLocation>
        <location evidence="1">Cell membrane</location>
        <topology evidence="1">Multi-pass membrane protein</topology>
    </subcellularLocation>
</comment>
<comment type="similarity">
    <text evidence="2">Belongs to the NrfD family.</text>
</comment>
<accession>A0ABX8U3R7</accession>
<name>A0ABX8U3R7_9ACTN</name>
<feature type="compositionally biased region" description="Basic and acidic residues" evidence="7">
    <location>
        <begin position="1"/>
        <end position="26"/>
    </location>
</feature>
<sequence length="391" mass="39952">MSEDRSPDQTDVRMDDDPALRPEREATVGSAGGRRPRGEGLHGEGRAGEGPRGEGPRGEGARGEGARGEGARGQRRRGDRRRGDRSMVPEADFRSYYGLPVLNEPTWHAHDIAGYLFLGGLAGASSILAAAAELTGRPRLARAGKVGALGAIGGSFYALIHDLGRPARFVNMLRVFKVTSPMSVGTWILSAYGPQAGLAAVTAVTGRFPRLGLAASAGAGLTGAAVATYTAVLISDTAVPLWHDGHREMPLLFAGSAMAAAGGLGLLAAPAEEAGPARATALLGTALEAAAALRMERRLGPVAEPLRRGKGRLARLGEGLSAAGALLGATAGRRSRAAAVVAGAALLAGSACTRFGVFHAGVASANDPAYTVEPQRARLAARERQGSGGPE</sequence>
<feature type="region of interest" description="Disordered" evidence="7">
    <location>
        <begin position="1"/>
        <end position="87"/>
    </location>
</feature>
<dbReference type="RefSeq" id="WP_020540263.1">
    <property type="nucleotide sequence ID" value="NZ_CP068985.1"/>
</dbReference>
<feature type="compositionally biased region" description="Basic and acidic residues" evidence="7">
    <location>
        <begin position="36"/>
        <end position="72"/>
    </location>
</feature>
<dbReference type="PANTHER" id="PTHR34856">
    <property type="entry name" value="PROTEIN NRFD"/>
    <property type="match status" value="1"/>
</dbReference>
<keyword evidence="6 8" id="KW-0472">Membrane</keyword>
<feature type="transmembrane region" description="Helical" evidence="8">
    <location>
        <begin position="211"/>
        <end position="231"/>
    </location>
</feature>
<evidence type="ECO:0000256" key="3">
    <source>
        <dbReference type="ARBA" id="ARBA00022475"/>
    </source>
</evidence>
<feature type="transmembrane region" description="Helical" evidence="8">
    <location>
        <begin position="251"/>
        <end position="269"/>
    </location>
</feature>
<feature type="transmembrane region" description="Helical" evidence="8">
    <location>
        <begin position="146"/>
        <end position="164"/>
    </location>
</feature>
<feature type="transmembrane region" description="Helical" evidence="8">
    <location>
        <begin position="184"/>
        <end position="204"/>
    </location>
</feature>
<keyword evidence="10" id="KW-1185">Reference proteome</keyword>
<dbReference type="EMBL" id="CP068985">
    <property type="protein sequence ID" value="QYC42382.1"/>
    <property type="molecule type" value="Genomic_DNA"/>
</dbReference>
<feature type="transmembrane region" description="Helical" evidence="8">
    <location>
        <begin position="112"/>
        <end position="134"/>
    </location>
</feature>
<evidence type="ECO:0000313" key="9">
    <source>
        <dbReference type="EMBL" id="QYC42382.1"/>
    </source>
</evidence>
<evidence type="ECO:0000313" key="10">
    <source>
        <dbReference type="Proteomes" id="UP000824681"/>
    </source>
</evidence>
<dbReference type="Proteomes" id="UP000824681">
    <property type="component" value="Chromosome"/>
</dbReference>
<evidence type="ECO:0000256" key="8">
    <source>
        <dbReference type="SAM" id="Phobius"/>
    </source>
</evidence>
<proteinExistence type="inferred from homology"/>
<evidence type="ECO:0000256" key="2">
    <source>
        <dbReference type="ARBA" id="ARBA00008929"/>
    </source>
</evidence>
<evidence type="ECO:0000256" key="1">
    <source>
        <dbReference type="ARBA" id="ARBA00004651"/>
    </source>
</evidence>
<dbReference type="InterPro" id="IPR052049">
    <property type="entry name" value="Electron_transfer_protein"/>
</dbReference>
<dbReference type="Gene3D" id="1.20.1630.10">
    <property type="entry name" value="Formate dehydrogenase/DMSO reductase domain"/>
    <property type="match status" value="1"/>
</dbReference>
<evidence type="ECO:0000256" key="5">
    <source>
        <dbReference type="ARBA" id="ARBA00022989"/>
    </source>
</evidence>
<dbReference type="Pfam" id="PF03916">
    <property type="entry name" value="NrfD"/>
    <property type="match status" value="1"/>
</dbReference>
<reference evidence="9 10" key="1">
    <citation type="journal article" date="2021" name="ACS Chem. Biol.">
        <title>Genomic-Led Discovery of a Novel Glycopeptide Antibiotic by Nonomuraea coxensis DSM 45129.</title>
        <authorList>
            <person name="Yushchuk O."/>
            <person name="Vior N.M."/>
            <person name="Andreo-Vidal A."/>
            <person name="Berini F."/>
            <person name="Ruckert C."/>
            <person name="Busche T."/>
            <person name="Binda E."/>
            <person name="Kalinowski J."/>
            <person name="Truman A.W."/>
            <person name="Marinelli F."/>
        </authorList>
    </citation>
    <scope>NUCLEOTIDE SEQUENCE [LARGE SCALE GENOMIC DNA]</scope>
    <source>
        <strain evidence="9 10">DSM 45129</strain>
    </source>
</reference>
<dbReference type="PANTHER" id="PTHR34856:SF2">
    <property type="entry name" value="PROTEIN NRFD"/>
    <property type="match status" value="1"/>
</dbReference>
<keyword evidence="4 8" id="KW-0812">Transmembrane</keyword>
<dbReference type="InterPro" id="IPR005614">
    <property type="entry name" value="NrfD-like"/>
</dbReference>
<keyword evidence="3" id="KW-1003">Cell membrane</keyword>
<keyword evidence="5 8" id="KW-1133">Transmembrane helix</keyword>
<evidence type="ECO:0000256" key="7">
    <source>
        <dbReference type="SAM" id="MobiDB-lite"/>
    </source>
</evidence>
<gene>
    <name evidence="9" type="ORF">Nocox_23895</name>
</gene>
<protein>
    <submittedName>
        <fullName evidence="9">Polysulfide reductase, NrfD</fullName>
    </submittedName>
</protein>